<proteinExistence type="predicted"/>
<protein>
    <submittedName>
        <fullName evidence="1">Uncharacterized protein</fullName>
    </submittedName>
</protein>
<dbReference type="EMBL" id="KV425562">
    <property type="protein sequence ID" value="KZT27458.1"/>
    <property type="molecule type" value="Genomic_DNA"/>
</dbReference>
<sequence>MSSGAGGGAAMGVGQQQQLDSRSAWSLISRWLSRIAYLVLGVLHRPPAMSGTDFAASASDISALQYFNIHALLLSASDLVDISDLGPAFLIFLAVHGGREGLNSFIIFASVTPVYSVPAWSPAPTWTGLGIVAERRKWLTISFSRCHTRVACSCQVPPDVWLPYPPNIATRLIFACTRDVRASLSAIVIRTCVLSRRIPGYDNYQIRSTADHTYT</sequence>
<dbReference type="InParanoid" id="A0A165U0I4"/>
<evidence type="ECO:0000313" key="2">
    <source>
        <dbReference type="Proteomes" id="UP000076761"/>
    </source>
</evidence>
<gene>
    <name evidence="1" type="ORF">NEOLEDRAFT_143670</name>
</gene>
<accession>A0A165U0I4</accession>
<reference evidence="1 2" key="1">
    <citation type="journal article" date="2016" name="Mol. Biol. Evol.">
        <title>Comparative Genomics of Early-Diverging Mushroom-Forming Fungi Provides Insights into the Origins of Lignocellulose Decay Capabilities.</title>
        <authorList>
            <person name="Nagy L.G."/>
            <person name="Riley R."/>
            <person name="Tritt A."/>
            <person name="Adam C."/>
            <person name="Daum C."/>
            <person name="Floudas D."/>
            <person name="Sun H."/>
            <person name="Yadav J.S."/>
            <person name="Pangilinan J."/>
            <person name="Larsson K.H."/>
            <person name="Matsuura K."/>
            <person name="Barry K."/>
            <person name="Labutti K."/>
            <person name="Kuo R."/>
            <person name="Ohm R.A."/>
            <person name="Bhattacharya S.S."/>
            <person name="Shirouzu T."/>
            <person name="Yoshinaga Y."/>
            <person name="Martin F.M."/>
            <person name="Grigoriev I.V."/>
            <person name="Hibbett D.S."/>
        </authorList>
    </citation>
    <scope>NUCLEOTIDE SEQUENCE [LARGE SCALE GENOMIC DNA]</scope>
    <source>
        <strain evidence="1 2">HHB14362 ss-1</strain>
    </source>
</reference>
<name>A0A165U0I4_9AGAM</name>
<organism evidence="1 2">
    <name type="scientific">Neolentinus lepideus HHB14362 ss-1</name>
    <dbReference type="NCBI Taxonomy" id="1314782"/>
    <lineage>
        <taxon>Eukaryota</taxon>
        <taxon>Fungi</taxon>
        <taxon>Dikarya</taxon>
        <taxon>Basidiomycota</taxon>
        <taxon>Agaricomycotina</taxon>
        <taxon>Agaricomycetes</taxon>
        <taxon>Gloeophyllales</taxon>
        <taxon>Gloeophyllaceae</taxon>
        <taxon>Neolentinus</taxon>
    </lineage>
</organism>
<evidence type="ECO:0000313" key="1">
    <source>
        <dbReference type="EMBL" id="KZT27458.1"/>
    </source>
</evidence>
<dbReference type="Proteomes" id="UP000076761">
    <property type="component" value="Unassembled WGS sequence"/>
</dbReference>
<dbReference type="AlphaFoldDB" id="A0A165U0I4"/>
<keyword evidence="2" id="KW-1185">Reference proteome</keyword>